<keyword evidence="6" id="KW-1185">Reference proteome</keyword>
<keyword evidence="1" id="KW-0645">Protease</keyword>
<evidence type="ECO:0000313" key="5">
    <source>
        <dbReference type="EMBL" id="RHJ90020.1"/>
    </source>
</evidence>
<evidence type="ECO:0000256" key="2">
    <source>
        <dbReference type="ARBA" id="ARBA00022723"/>
    </source>
</evidence>
<dbReference type="InterPro" id="IPR051458">
    <property type="entry name" value="Cyt/Met_Dipeptidase"/>
</dbReference>
<dbReference type="GO" id="GO:0008233">
    <property type="term" value="F:peptidase activity"/>
    <property type="evidence" value="ECO:0007669"/>
    <property type="project" value="UniProtKB-KW"/>
</dbReference>
<evidence type="ECO:0000256" key="3">
    <source>
        <dbReference type="ARBA" id="ARBA00022801"/>
    </source>
</evidence>
<gene>
    <name evidence="5" type="ORF">DW099_05580</name>
</gene>
<dbReference type="PANTHER" id="PTHR43270:SF8">
    <property type="entry name" value="DI- AND TRIPEPTIDASE DUG2-RELATED"/>
    <property type="match status" value="1"/>
</dbReference>
<dbReference type="Pfam" id="PF07687">
    <property type="entry name" value="M20_dimer"/>
    <property type="match status" value="1"/>
</dbReference>
<dbReference type="InterPro" id="IPR011650">
    <property type="entry name" value="Peptidase_M20_dimer"/>
</dbReference>
<keyword evidence="3 5" id="KW-0378">Hydrolase</keyword>
<dbReference type="GO" id="GO:0006508">
    <property type="term" value="P:proteolysis"/>
    <property type="evidence" value="ECO:0007669"/>
    <property type="project" value="UniProtKB-KW"/>
</dbReference>
<evidence type="ECO:0000313" key="6">
    <source>
        <dbReference type="Proteomes" id="UP000284841"/>
    </source>
</evidence>
<dbReference type="OrthoDB" id="9761532at2"/>
<dbReference type="GO" id="GO:0046872">
    <property type="term" value="F:metal ion binding"/>
    <property type="evidence" value="ECO:0007669"/>
    <property type="project" value="UniProtKB-KW"/>
</dbReference>
<sequence>MIRMENWLPKIYDEIEKRFEEEHLPKVLSLVRQPSIAGTGEGIEECAQMVLDMLNDLGCEEGHLEHYVYSPVVSAKLKSEVEDAPTLVIYGMYDVQPPEPLEEWRVPPYEGAIIDVEPYGECVVARGIANSKGPLVCFFNTVKVIKETLGYFPLNLWFVIEGEEEMGSESLAPFTKNHADELSKCLGVYLLSARQDENGKPFTTLGNKGILYFEMEARGGEWGGPQKLDIHGSNAAWVSNPIWRLVNALDTMRDENDHILIEGFYDDVAPLNEMDEFYTDRMAEVFDEDMYLNKRLYTSRFLHDKRGRDAQHALLWEPTLNIDGIWGGYTGPATKTIVPYHATCKVDVRLVPNMRPEETLAKIRKHLDDHGYSDIELITRQGTPYSKVDAGSAIARACISAMEQSGYPENTVWPIFPGSGPAYLFTDPPVSLPLVDYSLGISGQIHAPNEYFTVKGLKENEMSVAAVIWNLCRILEEEA</sequence>
<comment type="caution">
    <text evidence="5">The sequence shown here is derived from an EMBL/GenBank/DDBJ whole genome shotgun (WGS) entry which is preliminary data.</text>
</comment>
<name>A0A415E8L0_9FIRM</name>
<dbReference type="Gene3D" id="3.30.70.360">
    <property type="match status" value="1"/>
</dbReference>
<evidence type="ECO:0000256" key="1">
    <source>
        <dbReference type="ARBA" id="ARBA00022670"/>
    </source>
</evidence>
<dbReference type="InterPro" id="IPR002933">
    <property type="entry name" value="Peptidase_M20"/>
</dbReference>
<dbReference type="Gene3D" id="3.40.630.10">
    <property type="entry name" value="Zn peptidases"/>
    <property type="match status" value="1"/>
</dbReference>
<evidence type="ECO:0000259" key="4">
    <source>
        <dbReference type="Pfam" id="PF07687"/>
    </source>
</evidence>
<dbReference type="STRING" id="1776384.GCA_900086585_03415"/>
<proteinExistence type="predicted"/>
<organism evidence="5 6">
    <name type="scientific">Emergencia timonensis</name>
    <dbReference type="NCBI Taxonomy" id="1776384"/>
    <lineage>
        <taxon>Bacteria</taxon>
        <taxon>Bacillati</taxon>
        <taxon>Bacillota</taxon>
        <taxon>Clostridia</taxon>
        <taxon>Peptostreptococcales</taxon>
        <taxon>Anaerovoracaceae</taxon>
        <taxon>Emergencia</taxon>
    </lineage>
</organism>
<dbReference type="SUPFAM" id="SSF53187">
    <property type="entry name" value="Zn-dependent exopeptidases"/>
    <property type="match status" value="1"/>
</dbReference>
<dbReference type="PANTHER" id="PTHR43270">
    <property type="entry name" value="BETA-ALA-HIS DIPEPTIDASE"/>
    <property type="match status" value="1"/>
</dbReference>
<dbReference type="AlphaFoldDB" id="A0A415E8L0"/>
<reference evidence="5 6" key="1">
    <citation type="submission" date="2018-08" db="EMBL/GenBank/DDBJ databases">
        <title>A genome reference for cultivated species of the human gut microbiota.</title>
        <authorList>
            <person name="Zou Y."/>
            <person name="Xue W."/>
            <person name="Luo G."/>
        </authorList>
    </citation>
    <scope>NUCLEOTIDE SEQUENCE [LARGE SCALE GENOMIC DNA]</scope>
    <source>
        <strain evidence="5 6">AM07-24</strain>
    </source>
</reference>
<dbReference type="Proteomes" id="UP000284841">
    <property type="component" value="Unassembled WGS sequence"/>
</dbReference>
<keyword evidence="2" id="KW-0479">Metal-binding</keyword>
<dbReference type="Pfam" id="PF01546">
    <property type="entry name" value="Peptidase_M20"/>
    <property type="match status" value="1"/>
</dbReference>
<dbReference type="EMBL" id="QRMS01000001">
    <property type="protein sequence ID" value="RHJ90020.1"/>
    <property type="molecule type" value="Genomic_DNA"/>
</dbReference>
<feature type="domain" description="Peptidase M20 dimerisation" evidence="4">
    <location>
        <begin position="229"/>
        <end position="372"/>
    </location>
</feature>
<protein>
    <submittedName>
        <fullName evidence="5">M20/M25/M40 family metallo-hydrolase</fullName>
    </submittedName>
</protein>
<accession>A0A415E8L0</accession>